<evidence type="ECO:0000256" key="1">
    <source>
        <dbReference type="SAM" id="Phobius"/>
    </source>
</evidence>
<feature type="transmembrane region" description="Helical" evidence="1">
    <location>
        <begin position="85"/>
        <end position="108"/>
    </location>
</feature>
<keyword evidence="1" id="KW-0812">Transmembrane</keyword>
<comment type="caution">
    <text evidence="2">The sequence shown here is derived from an EMBL/GenBank/DDBJ whole genome shotgun (WGS) entry which is preliminary data.</text>
</comment>
<sequence>MENKDLDRLTRRLMEGTAERPSASLNTRIMALIRQQQAAKIAFVPNMPSTASWLGWFLVYLLLAAGAFYYMYANKLTMRVILEEMTPYLSLVLTCALAVPLYIAGVWLDRKRNKEMRQQEESLQ</sequence>
<keyword evidence="1" id="KW-0472">Membrane</keyword>
<dbReference type="RefSeq" id="WP_243324579.1">
    <property type="nucleotide sequence ID" value="NZ_JAKZMM010000016.1"/>
</dbReference>
<reference evidence="2 3" key="1">
    <citation type="submission" date="2022-03" db="EMBL/GenBank/DDBJ databases">
        <title>Parabacteroides sp. nov. isolated from swine feces.</title>
        <authorList>
            <person name="Bak J.E."/>
        </authorList>
    </citation>
    <scope>NUCLEOTIDE SEQUENCE [LARGE SCALE GENOMIC DNA]</scope>
    <source>
        <strain evidence="2 3">AGMB00274</strain>
    </source>
</reference>
<keyword evidence="3" id="KW-1185">Reference proteome</keyword>
<name>A0ABT0C0J4_9BACT</name>
<evidence type="ECO:0000313" key="2">
    <source>
        <dbReference type="EMBL" id="MCJ2380539.1"/>
    </source>
</evidence>
<protein>
    <submittedName>
        <fullName evidence="2">Uncharacterized protein</fullName>
    </submittedName>
</protein>
<feature type="transmembrane region" description="Helical" evidence="1">
    <location>
        <begin position="53"/>
        <end position="73"/>
    </location>
</feature>
<gene>
    <name evidence="2" type="ORF">MUN53_07950</name>
</gene>
<accession>A0ABT0C0J4</accession>
<keyword evidence="1" id="KW-1133">Transmembrane helix</keyword>
<proteinExistence type="predicted"/>
<evidence type="ECO:0000313" key="3">
    <source>
        <dbReference type="Proteomes" id="UP001165444"/>
    </source>
</evidence>
<dbReference type="EMBL" id="JAKZMM010000016">
    <property type="protein sequence ID" value="MCJ2380539.1"/>
    <property type="molecule type" value="Genomic_DNA"/>
</dbReference>
<organism evidence="2 3">
    <name type="scientific">Parabacteroides faecalis</name>
    <dbReference type="NCBI Taxonomy" id="2924040"/>
    <lineage>
        <taxon>Bacteria</taxon>
        <taxon>Pseudomonadati</taxon>
        <taxon>Bacteroidota</taxon>
        <taxon>Bacteroidia</taxon>
        <taxon>Bacteroidales</taxon>
        <taxon>Tannerellaceae</taxon>
        <taxon>Parabacteroides</taxon>
    </lineage>
</organism>
<dbReference type="Proteomes" id="UP001165444">
    <property type="component" value="Unassembled WGS sequence"/>
</dbReference>